<keyword evidence="2" id="KW-1185">Reference proteome</keyword>
<name>A0A915HSP1_ROMCU</name>
<dbReference type="SUPFAM" id="SSF50978">
    <property type="entry name" value="WD40 repeat-like"/>
    <property type="match status" value="1"/>
</dbReference>
<dbReference type="GO" id="GO:0007165">
    <property type="term" value="P:signal transduction"/>
    <property type="evidence" value="ECO:0007669"/>
    <property type="project" value="InterPro"/>
</dbReference>
<organism evidence="2 3">
    <name type="scientific">Romanomermis culicivorax</name>
    <name type="common">Nematode worm</name>
    <dbReference type="NCBI Taxonomy" id="13658"/>
    <lineage>
        <taxon>Eukaryota</taxon>
        <taxon>Metazoa</taxon>
        <taxon>Ecdysozoa</taxon>
        <taxon>Nematoda</taxon>
        <taxon>Enoplea</taxon>
        <taxon>Dorylaimia</taxon>
        <taxon>Mermithida</taxon>
        <taxon>Mermithoidea</taxon>
        <taxon>Mermithidae</taxon>
        <taxon>Romanomermis</taxon>
    </lineage>
</organism>
<feature type="transmembrane region" description="Helical" evidence="1">
    <location>
        <begin position="112"/>
        <end position="135"/>
    </location>
</feature>
<protein>
    <submittedName>
        <fullName evidence="3">Uncharacterized protein</fullName>
    </submittedName>
</protein>
<evidence type="ECO:0000313" key="2">
    <source>
        <dbReference type="Proteomes" id="UP000887565"/>
    </source>
</evidence>
<keyword evidence="1" id="KW-0472">Membrane</keyword>
<dbReference type="InterPro" id="IPR015943">
    <property type="entry name" value="WD40/YVTN_repeat-like_dom_sf"/>
</dbReference>
<dbReference type="Gene3D" id="2.130.10.10">
    <property type="entry name" value="YVTN repeat-like/Quinoprotein amine dehydrogenase"/>
    <property type="match status" value="1"/>
</dbReference>
<dbReference type="Proteomes" id="UP000887565">
    <property type="component" value="Unplaced"/>
</dbReference>
<dbReference type="Pfam" id="PF00400">
    <property type="entry name" value="WD40"/>
    <property type="match status" value="1"/>
</dbReference>
<dbReference type="PANTHER" id="PTHR19850">
    <property type="entry name" value="GUANINE NUCLEOTIDE-BINDING PROTEIN BETA G PROTEIN BETA"/>
    <property type="match status" value="1"/>
</dbReference>
<evidence type="ECO:0000313" key="3">
    <source>
        <dbReference type="WBParaSite" id="nRc.2.0.1.t04779-RA"/>
    </source>
</evidence>
<sequence>LFNWFSYFAGRLLFAGYGDYTACIWDVLKCGRISILYGHENRISCLRTSPDSTSFCTASWDSTLREKMLWLQNKGPAILCRTAPHSPARRRRCRTAHLGVRSSRDLVEITFVVVRLCTVVFKLFSTCLVFCIVLLF</sequence>
<proteinExistence type="predicted"/>
<dbReference type="WBParaSite" id="nRc.2.0.1.t04779-RA">
    <property type="protein sequence ID" value="nRc.2.0.1.t04779-RA"/>
    <property type="gene ID" value="nRc.2.0.1.g04779"/>
</dbReference>
<accession>A0A915HSP1</accession>
<dbReference type="InterPro" id="IPR001680">
    <property type="entry name" value="WD40_rpt"/>
</dbReference>
<keyword evidence="1" id="KW-0812">Transmembrane</keyword>
<dbReference type="InterPro" id="IPR016346">
    <property type="entry name" value="G-protein_beta_1-5"/>
</dbReference>
<dbReference type="AlphaFoldDB" id="A0A915HSP1"/>
<keyword evidence="1" id="KW-1133">Transmembrane helix</keyword>
<evidence type="ECO:0000256" key="1">
    <source>
        <dbReference type="SAM" id="Phobius"/>
    </source>
</evidence>
<reference evidence="3" key="1">
    <citation type="submission" date="2022-11" db="UniProtKB">
        <authorList>
            <consortium name="WormBaseParasite"/>
        </authorList>
    </citation>
    <scope>IDENTIFICATION</scope>
</reference>
<dbReference type="InterPro" id="IPR036322">
    <property type="entry name" value="WD40_repeat_dom_sf"/>
</dbReference>